<comment type="similarity">
    <text evidence="1 6 7">Belongs to the acetokinase family.</text>
</comment>
<organism evidence="8 9">
    <name type="scientific">Pedococcus ginsenosidimutans</name>
    <dbReference type="NCBI Taxonomy" id="490570"/>
    <lineage>
        <taxon>Bacteria</taxon>
        <taxon>Bacillati</taxon>
        <taxon>Actinomycetota</taxon>
        <taxon>Actinomycetes</taxon>
        <taxon>Micrococcales</taxon>
        <taxon>Intrasporangiaceae</taxon>
        <taxon>Pedococcus</taxon>
    </lineage>
</organism>
<dbReference type="Proteomes" id="UP001500556">
    <property type="component" value="Unassembled WGS sequence"/>
</dbReference>
<comment type="catalytic activity">
    <reaction evidence="6">
        <text>acetate + ATP = acetyl phosphate + ADP</text>
        <dbReference type="Rhea" id="RHEA:11352"/>
        <dbReference type="ChEBI" id="CHEBI:22191"/>
        <dbReference type="ChEBI" id="CHEBI:30089"/>
        <dbReference type="ChEBI" id="CHEBI:30616"/>
        <dbReference type="ChEBI" id="CHEBI:456216"/>
        <dbReference type="EC" id="2.7.2.1"/>
    </reaction>
</comment>
<feature type="binding site" evidence="6">
    <location>
        <begin position="207"/>
        <end position="211"/>
    </location>
    <ligand>
        <name>ATP</name>
        <dbReference type="ChEBI" id="CHEBI:30616"/>
    </ligand>
</feature>
<keyword evidence="9" id="KW-1185">Reference proteome</keyword>
<gene>
    <name evidence="6" type="primary">ackA</name>
    <name evidence="8" type="ORF">GCM10025782_31160</name>
</gene>
<evidence type="ECO:0000256" key="5">
    <source>
        <dbReference type="ARBA" id="ARBA00022840"/>
    </source>
</evidence>
<comment type="cofactor">
    <cofactor evidence="6">
        <name>Mg(2+)</name>
        <dbReference type="ChEBI" id="CHEBI:18420"/>
    </cofactor>
    <cofactor evidence="6">
        <name>Mn(2+)</name>
        <dbReference type="ChEBI" id="CHEBI:29035"/>
    </cofactor>
    <text evidence="6">Mg(2+). Can also accept Mn(2+).</text>
</comment>
<dbReference type="PANTHER" id="PTHR21060:SF15">
    <property type="entry name" value="ACETATE KINASE-RELATED"/>
    <property type="match status" value="1"/>
</dbReference>
<feature type="binding site" evidence="6">
    <location>
        <position position="90"/>
    </location>
    <ligand>
        <name>substrate</name>
    </ligand>
</feature>
<keyword evidence="6" id="KW-0963">Cytoplasm</keyword>
<keyword evidence="4 6" id="KW-0418">Kinase</keyword>
<comment type="pathway">
    <text evidence="6">Metabolic intermediate biosynthesis; acetyl-CoA biosynthesis; acetyl-CoA from acetate: step 1/2.</text>
</comment>
<feature type="binding site" evidence="6">
    <location>
        <begin position="329"/>
        <end position="333"/>
    </location>
    <ligand>
        <name>ATP</name>
        <dbReference type="ChEBI" id="CHEBI:30616"/>
    </ligand>
</feature>
<feature type="binding site" evidence="6">
    <location>
        <begin position="281"/>
        <end position="283"/>
    </location>
    <ligand>
        <name>ATP</name>
        <dbReference type="ChEBI" id="CHEBI:30616"/>
    </ligand>
</feature>
<dbReference type="PRINTS" id="PR00471">
    <property type="entry name" value="ACETATEKNASE"/>
</dbReference>
<dbReference type="CDD" id="cd24010">
    <property type="entry name" value="ASKHA_NBD_AcK_PK"/>
    <property type="match status" value="1"/>
</dbReference>
<evidence type="ECO:0000256" key="6">
    <source>
        <dbReference type="HAMAP-Rule" id="MF_00020"/>
    </source>
</evidence>
<evidence type="ECO:0000256" key="1">
    <source>
        <dbReference type="ARBA" id="ARBA00008748"/>
    </source>
</evidence>
<reference evidence="9" key="1">
    <citation type="journal article" date="2019" name="Int. J. Syst. Evol. Microbiol.">
        <title>The Global Catalogue of Microorganisms (GCM) 10K type strain sequencing project: providing services to taxonomists for standard genome sequencing and annotation.</title>
        <authorList>
            <consortium name="The Broad Institute Genomics Platform"/>
            <consortium name="The Broad Institute Genome Sequencing Center for Infectious Disease"/>
            <person name="Wu L."/>
            <person name="Ma J."/>
        </authorList>
    </citation>
    <scope>NUCLEOTIDE SEQUENCE [LARGE SCALE GENOMIC DNA]</scope>
    <source>
        <strain evidence="9">JCM 18961</strain>
    </source>
</reference>
<evidence type="ECO:0000256" key="7">
    <source>
        <dbReference type="RuleBase" id="RU003835"/>
    </source>
</evidence>
<dbReference type="RefSeq" id="WP_345504735.1">
    <property type="nucleotide sequence ID" value="NZ_BAABLO010000012.1"/>
</dbReference>
<dbReference type="InterPro" id="IPR004372">
    <property type="entry name" value="Ac/propionate_kinase"/>
</dbReference>
<dbReference type="InterPro" id="IPR043129">
    <property type="entry name" value="ATPase_NBD"/>
</dbReference>
<keyword evidence="5 6" id="KW-0067">ATP-binding</keyword>
<dbReference type="EMBL" id="BAABLO010000012">
    <property type="protein sequence ID" value="GAA4729925.1"/>
    <property type="molecule type" value="Genomic_DNA"/>
</dbReference>
<dbReference type="Gene3D" id="3.30.420.40">
    <property type="match status" value="2"/>
</dbReference>
<feature type="site" description="Transition state stabilizer" evidence="6">
    <location>
        <position position="179"/>
    </location>
</feature>
<feature type="binding site" evidence="6">
    <location>
        <position position="382"/>
    </location>
    <ligand>
        <name>Mg(2+)</name>
        <dbReference type="ChEBI" id="CHEBI:18420"/>
    </ligand>
</feature>
<dbReference type="PANTHER" id="PTHR21060">
    <property type="entry name" value="ACETATE KINASE"/>
    <property type="match status" value="1"/>
</dbReference>
<keyword evidence="6" id="KW-0479">Metal-binding</keyword>
<dbReference type="InterPro" id="IPR023865">
    <property type="entry name" value="Aliphatic_acid_kinase_CS"/>
</dbReference>
<accession>A0ABP8YIF9</accession>
<dbReference type="GO" id="GO:0016301">
    <property type="term" value="F:kinase activity"/>
    <property type="evidence" value="ECO:0007669"/>
    <property type="project" value="UniProtKB-KW"/>
</dbReference>
<dbReference type="PIRSF" id="PIRSF000722">
    <property type="entry name" value="Acetate_prop_kin"/>
    <property type="match status" value="1"/>
</dbReference>
<comment type="function">
    <text evidence="6">Catalyzes the formation of acetyl phosphate from acetate and ATP. Can also catalyze the reverse reaction.</text>
</comment>
<sequence length="399" mass="42008">MGGRTVLVVNAGSSSLKYQVLDAVSGRTAASGLVDRIGGPGHLRHTTDDGTHEREVTCRDHREALRAAREALREHGPDLSGDGLLAVGHRVVHGGPEFTAPVVVDDVVVEAIRSLAPLAPLHNPANLGGILSARESFPGVPQVAVFDTAFHQSMPSEAHTYAVPAEWRERHQVRRYGFHGTSHRYVSRRTAELLGRAPEDCAVIVLHLGNGASACAVLGGRSIDTSMGLSPLEGLVMGTRSGDVDPALGAYLSRVADLDAKAYDEALNFRSGLLGLAGVSDLRELEQRRAAGDDDAALAFEVMTYRLRKYVGAYAVALGRVDAIAFTGGIGENSVAVRAAVLDGLGALGVVLDPQANEAGEPERRVTTGSSSVPAWVVPTREELEIARACLSLLGDESG</sequence>
<dbReference type="InterPro" id="IPR000890">
    <property type="entry name" value="Aliphatic_acid_kin_short-chain"/>
</dbReference>
<evidence type="ECO:0000256" key="2">
    <source>
        <dbReference type="ARBA" id="ARBA00022679"/>
    </source>
</evidence>
<evidence type="ECO:0000313" key="9">
    <source>
        <dbReference type="Proteomes" id="UP001500556"/>
    </source>
</evidence>
<keyword evidence="3 6" id="KW-0547">Nucleotide-binding</keyword>
<dbReference type="PROSITE" id="PS01075">
    <property type="entry name" value="ACETATE_KINASE_1"/>
    <property type="match status" value="1"/>
</dbReference>
<comment type="subunit">
    <text evidence="6">Homodimer.</text>
</comment>
<feature type="active site" description="Proton donor/acceptor" evidence="6">
    <location>
        <position position="147"/>
    </location>
</feature>
<protein>
    <recommendedName>
        <fullName evidence="6">Acetate kinase</fullName>
        <ecNumber evidence="6">2.7.2.1</ecNumber>
    </recommendedName>
    <alternativeName>
        <fullName evidence="6">Acetokinase</fullName>
    </alternativeName>
</protein>
<dbReference type="SUPFAM" id="SSF53067">
    <property type="entry name" value="Actin-like ATPase domain"/>
    <property type="match status" value="2"/>
</dbReference>
<dbReference type="HAMAP" id="MF_00020">
    <property type="entry name" value="Acetate_kinase"/>
    <property type="match status" value="1"/>
</dbReference>
<keyword evidence="6" id="KW-0460">Magnesium</keyword>
<comment type="caution">
    <text evidence="8">The sequence shown here is derived from an EMBL/GenBank/DDBJ whole genome shotgun (WGS) entry which is preliminary data.</text>
</comment>
<feature type="binding site" evidence="6">
    <location>
        <position position="17"/>
    </location>
    <ligand>
        <name>ATP</name>
        <dbReference type="ChEBI" id="CHEBI:30616"/>
    </ligand>
</feature>
<evidence type="ECO:0000256" key="4">
    <source>
        <dbReference type="ARBA" id="ARBA00022777"/>
    </source>
</evidence>
<dbReference type="NCBIfam" id="TIGR00016">
    <property type="entry name" value="ackA"/>
    <property type="match status" value="1"/>
</dbReference>
<proteinExistence type="inferred from homology"/>
<feature type="binding site" evidence="6">
    <location>
        <position position="10"/>
    </location>
    <ligand>
        <name>Mg(2+)</name>
        <dbReference type="ChEBI" id="CHEBI:18420"/>
    </ligand>
</feature>
<dbReference type="Pfam" id="PF00871">
    <property type="entry name" value="Acetate_kinase"/>
    <property type="match status" value="1"/>
</dbReference>
<dbReference type="EC" id="2.7.2.1" evidence="6"/>
<dbReference type="PROSITE" id="PS01076">
    <property type="entry name" value="ACETATE_KINASE_2"/>
    <property type="match status" value="1"/>
</dbReference>
<keyword evidence="2 6" id="KW-0808">Transferase</keyword>
<comment type="subcellular location">
    <subcellularLocation>
        <location evidence="6">Cytoplasm</location>
    </subcellularLocation>
</comment>
<name>A0ABP8YIF9_9MICO</name>
<feature type="site" description="Transition state stabilizer" evidence="6">
    <location>
        <position position="240"/>
    </location>
</feature>
<evidence type="ECO:0000313" key="8">
    <source>
        <dbReference type="EMBL" id="GAA4729925.1"/>
    </source>
</evidence>
<evidence type="ECO:0000256" key="3">
    <source>
        <dbReference type="ARBA" id="ARBA00022741"/>
    </source>
</evidence>